<dbReference type="InterPro" id="IPR000061">
    <property type="entry name" value="Surp"/>
</dbReference>
<proteinExistence type="predicted"/>
<dbReference type="OrthoDB" id="5836667at2759"/>
<evidence type="ECO:0000256" key="1">
    <source>
        <dbReference type="SAM" id="MobiDB-lite"/>
    </source>
</evidence>
<feature type="compositionally biased region" description="Basic and acidic residues" evidence="1">
    <location>
        <begin position="207"/>
        <end position="230"/>
    </location>
</feature>
<dbReference type="PROSITE" id="PS50128">
    <property type="entry name" value="SURP"/>
    <property type="match status" value="1"/>
</dbReference>
<organism evidence="3 4">
    <name type="scientific">Plasmodium vivax (strain Brazil I)</name>
    <dbReference type="NCBI Taxonomy" id="1033975"/>
    <lineage>
        <taxon>Eukaryota</taxon>
        <taxon>Sar</taxon>
        <taxon>Alveolata</taxon>
        <taxon>Apicomplexa</taxon>
        <taxon>Aconoidasida</taxon>
        <taxon>Haemosporida</taxon>
        <taxon>Plasmodiidae</taxon>
        <taxon>Plasmodium</taxon>
        <taxon>Plasmodium (Plasmodium)</taxon>
    </lineage>
</organism>
<dbReference type="GO" id="GO:0006396">
    <property type="term" value="P:RNA processing"/>
    <property type="evidence" value="ECO:0007669"/>
    <property type="project" value="InterPro"/>
</dbReference>
<dbReference type="InterPro" id="IPR035967">
    <property type="entry name" value="SWAP/Surp_sf"/>
</dbReference>
<evidence type="ECO:0000313" key="3">
    <source>
        <dbReference type="EMBL" id="KMZ85609.1"/>
    </source>
</evidence>
<accession>A0A0J9SRP0</accession>
<sequence>MNEPKRGKKKRKKEYTFLLLRYGSTCAQLKLVSSLPPALFLLPLFGSRVLAYEATMRKRRYFTSEPPPDVLNYLNTKDTSNRNGSDGVDPNEQDIFASYLPRNNQNVCFPKSLREHMIVEYTAMFANSEGDIAEFYLKLDNDVLINFPFLHVDHPLHRYYELVKENTNRRLIDDYPNSIPLALRGLFGHVRQLEKEKVSSNEAKANMLREKQKISMRDAKDMKAKLSEREKRKKKQTEDQSYSSLFMKYMESDDETEAKNVQQEKPISNQDLLVMHTRSCRKEKKTPPRNIPTFLCCPFL</sequence>
<protein>
    <recommendedName>
        <fullName evidence="2">SURP motif domain-containing protein</fullName>
    </recommendedName>
</protein>
<feature type="domain" description="SURP motif" evidence="2">
    <location>
        <begin position="118"/>
        <end position="160"/>
    </location>
</feature>
<dbReference type="GO" id="GO:0003723">
    <property type="term" value="F:RNA binding"/>
    <property type="evidence" value="ECO:0007669"/>
    <property type="project" value="InterPro"/>
</dbReference>
<gene>
    <name evidence="3" type="ORF">PVBG_01121</name>
</gene>
<feature type="region of interest" description="Disordered" evidence="1">
    <location>
        <begin position="202"/>
        <end position="240"/>
    </location>
</feature>
<evidence type="ECO:0000313" key="4">
    <source>
        <dbReference type="Proteomes" id="UP000053327"/>
    </source>
</evidence>
<dbReference type="Proteomes" id="UP000053327">
    <property type="component" value="Unassembled WGS sequence"/>
</dbReference>
<dbReference type="AlphaFoldDB" id="A0A0J9SRP0"/>
<name>A0A0J9SRP0_PLAV1</name>
<dbReference type="SUPFAM" id="SSF109905">
    <property type="entry name" value="Surp module (SWAP domain)"/>
    <property type="match status" value="1"/>
</dbReference>
<reference evidence="3 4" key="1">
    <citation type="submission" date="2011-08" db="EMBL/GenBank/DDBJ databases">
        <title>The Genome Sequence of Plasmodium vivax Brazil I.</title>
        <authorList>
            <consortium name="The Broad Institute Genome Sequencing Platform"/>
            <consortium name="The Broad Institute Genome Sequencing Center for Infectious Disease"/>
            <person name="Neafsey D."/>
            <person name="Carlton J."/>
            <person name="Barnwell J."/>
            <person name="Collins W."/>
            <person name="Escalante A."/>
            <person name="Mullikin J."/>
            <person name="Saul A."/>
            <person name="Guigo R."/>
            <person name="Camara F."/>
            <person name="Young S.K."/>
            <person name="Zeng Q."/>
            <person name="Gargeya S."/>
            <person name="Fitzgerald M."/>
            <person name="Haas B."/>
            <person name="Abouelleil A."/>
            <person name="Alvarado L."/>
            <person name="Arachchi H.M."/>
            <person name="Berlin A."/>
            <person name="Brown A."/>
            <person name="Chapman S.B."/>
            <person name="Chen Z."/>
            <person name="Dunbar C."/>
            <person name="Freedman E."/>
            <person name="Gearin G."/>
            <person name="Gellesch M."/>
            <person name="Goldberg J."/>
            <person name="Griggs A."/>
            <person name="Gujja S."/>
            <person name="Heiman D."/>
            <person name="Howarth C."/>
            <person name="Larson L."/>
            <person name="Lui A."/>
            <person name="MacDonald P.J.P."/>
            <person name="Montmayeur A."/>
            <person name="Murphy C."/>
            <person name="Neiman D."/>
            <person name="Pearson M."/>
            <person name="Priest M."/>
            <person name="Roberts A."/>
            <person name="Saif S."/>
            <person name="Shea T."/>
            <person name="Shenoy N."/>
            <person name="Sisk P."/>
            <person name="Stolte C."/>
            <person name="Sykes S."/>
            <person name="Wortman J."/>
            <person name="Nusbaum C."/>
            <person name="Birren B."/>
        </authorList>
    </citation>
    <scope>NUCLEOTIDE SEQUENCE [LARGE SCALE GENOMIC DNA]</scope>
    <source>
        <strain evidence="3 4">Brazil I</strain>
    </source>
</reference>
<dbReference type="EMBL" id="KQ234829">
    <property type="protein sequence ID" value="KMZ85609.1"/>
    <property type="molecule type" value="Genomic_DNA"/>
</dbReference>
<evidence type="ECO:0000259" key="2">
    <source>
        <dbReference type="PROSITE" id="PS50128"/>
    </source>
</evidence>
<dbReference type="Gene3D" id="1.10.10.790">
    <property type="entry name" value="Surp module"/>
    <property type="match status" value="1"/>
</dbReference>